<accession>Q8XMC3</accession>
<evidence type="ECO:0000313" key="2">
    <source>
        <dbReference type="EMBL" id="BAB80472.1"/>
    </source>
</evidence>
<reference evidence="2 3" key="1">
    <citation type="journal article" date="2002" name="Proc. Natl. Acad. Sci. U.S.A.">
        <title>Complete genome sequence of Clostridium perfringens, an anaerobic flesh-eater.</title>
        <authorList>
            <person name="Shimizu T."/>
            <person name="Ohtani K."/>
            <person name="Hirakawa H."/>
            <person name="Ohshima K."/>
            <person name="Yamashita A."/>
            <person name="Shiba T."/>
            <person name="Ogasawara N."/>
            <person name="Hattori M."/>
            <person name="Kuhara S."/>
            <person name="Hayashi H."/>
        </authorList>
    </citation>
    <scope>NUCLEOTIDE SEQUENCE [LARGE SCALE GENOMIC DNA]</scope>
    <source>
        <strain evidence="3">13 / Type A</strain>
    </source>
</reference>
<dbReference type="HOGENOM" id="CLU_044566_1_0_9"/>
<gene>
    <name evidence="2" type="ordered locus">CPE0766</name>
</gene>
<protein>
    <recommendedName>
        <fullName evidence="4">DUF4317 domain-containing protein</fullName>
    </recommendedName>
</protein>
<evidence type="ECO:0000256" key="1">
    <source>
        <dbReference type="SAM" id="Coils"/>
    </source>
</evidence>
<dbReference type="Proteomes" id="UP000000818">
    <property type="component" value="Chromosome"/>
</dbReference>
<name>Q8XMC3_CLOPE</name>
<proteinExistence type="predicted"/>
<feature type="coiled-coil region" evidence="1">
    <location>
        <begin position="339"/>
        <end position="380"/>
    </location>
</feature>
<keyword evidence="1" id="KW-0175">Coiled coil</keyword>
<dbReference type="KEGG" id="cpe:CPE0766"/>
<evidence type="ECO:0008006" key="4">
    <source>
        <dbReference type="Google" id="ProtNLM"/>
    </source>
</evidence>
<organism evidence="2 3">
    <name type="scientific">Clostridium perfringens (strain 13 / Type A)</name>
    <dbReference type="NCBI Taxonomy" id="195102"/>
    <lineage>
        <taxon>Bacteria</taxon>
        <taxon>Bacillati</taxon>
        <taxon>Bacillota</taxon>
        <taxon>Clostridia</taxon>
        <taxon>Eubacteriales</taxon>
        <taxon>Clostridiaceae</taxon>
        <taxon>Clostridium</taxon>
    </lineage>
</organism>
<evidence type="ECO:0000313" key="3">
    <source>
        <dbReference type="Proteomes" id="UP000000818"/>
    </source>
</evidence>
<dbReference type="InterPro" id="IPR025466">
    <property type="entry name" value="DUF4317"/>
</dbReference>
<dbReference type="Pfam" id="PF14199">
    <property type="entry name" value="DUF4317"/>
    <property type="match status" value="1"/>
</dbReference>
<sequence>MDMLDHILSSSLYMRKKDILELKKRLKKDHCTFTKMCGCYVNGEKNIILNFRETFLNLDEDEYFKYLEIAKKVMSGTIGNNILELNFPLNDYLVNERQVSLMQLKNSQLKDDELLNDFYKLVIDNYDYTGNFLILLFHDAYDVITKTKDNLKVDESEEVYEYILCAVCPVSLSGPGLRYFEEENQIKARIRDWVVEAPANGFVFPAFIDRSSDVNSVMYYTKNAKDTHPELMENVLGCTSKQTATIQKQTFQSIIKDSFLDEEKAEKVFMEVQENLNNMIEEHNSMYEDTPDCEPIALTDKDVQNILIESGIPEDITSQIEKSYVESFGEDLPLAENLIDNKTLKANEQRKKEEHLEKQVAILKTRLEEVKKEAAMDKEEDSVTENDDLVSDETLESNSEEILESNLEESEDNTTINSEYDIVLQVKPEKIPEIKSQIIDGQKCIVIPINEDEQTTVNGLDDLI</sequence>
<dbReference type="EMBL" id="BA000016">
    <property type="protein sequence ID" value="BAB80472.1"/>
    <property type="molecule type" value="Genomic_DNA"/>
</dbReference>
<dbReference type="AlphaFoldDB" id="Q8XMC3"/>
<dbReference type="STRING" id="195102.gene:10490028"/>